<dbReference type="EMBL" id="JAEMHM010000008">
    <property type="protein sequence ID" value="MBJ6725256.1"/>
    <property type="molecule type" value="Genomic_DNA"/>
</dbReference>
<sequence length="206" mass="22437">MGRWALVIGIATICMAGDAAAAGESQQVEGATAKKKAHVLEKKVAGEVKKTVPVAPIKKTEAQAVDPAGKAPLNDAITCLSRAIYWEARGEGPAEMEAIASVVMNRLGHEGFPDTVCKVVKEGRKHGSCQFSWWCDGHSNVAKDENSYATAKEISRRALNRQLPDRTGGALYFHLRTVHPRWAREYLKTGEIGRHIFYKPRGGTAK</sequence>
<reference evidence="3" key="1">
    <citation type="submission" date="2020-12" db="EMBL/GenBank/DDBJ databases">
        <title>Geomonas sp. Red875, isolated from river sediment.</title>
        <authorList>
            <person name="Xu Z."/>
            <person name="Zhang Z."/>
            <person name="Masuda Y."/>
            <person name="Itoh H."/>
            <person name="Senoo K."/>
        </authorList>
    </citation>
    <scope>NUCLEOTIDE SEQUENCE</scope>
    <source>
        <strain evidence="3">Red875</strain>
    </source>
</reference>
<dbReference type="InterPro" id="IPR042047">
    <property type="entry name" value="SleB_dom1"/>
</dbReference>
<dbReference type="Proteomes" id="UP000636888">
    <property type="component" value="Unassembled WGS sequence"/>
</dbReference>
<comment type="caution">
    <text evidence="3">The sequence shown here is derived from an EMBL/GenBank/DDBJ whole genome shotgun (WGS) entry which is preliminary data.</text>
</comment>
<dbReference type="Gene3D" id="1.10.10.2520">
    <property type="entry name" value="Cell wall hydrolase SleB, domain 1"/>
    <property type="match status" value="1"/>
</dbReference>
<dbReference type="AlphaFoldDB" id="A0A8J7JD45"/>
<name>A0A8J7JD45_9BACT</name>
<organism evidence="3 4">
    <name type="scientific">Geomesophilobacter sediminis</name>
    <dbReference type="NCBI Taxonomy" id="2798584"/>
    <lineage>
        <taxon>Bacteria</taxon>
        <taxon>Pseudomonadati</taxon>
        <taxon>Thermodesulfobacteriota</taxon>
        <taxon>Desulfuromonadia</taxon>
        <taxon>Geobacterales</taxon>
        <taxon>Geobacteraceae</taxon>
        <taxon>Geomesophilobacter</taxon>
    </lineage>
</organism>
<keyword evidence="3" id="KW-0378">Hydrolase</keyword>
<gene>
    <name evidence="3" type="ORF">JFN93_11095</name>
</gene>
<dbReference type="GO" id="GO:0016787">
    <property type="term" value="F:hydrolase activity"/>
    <property type="evidence" value="ECO:0007669"/>
    <property type="project" value="UniProtKB-KW"/>
</dbReference>
<accession>A0A8J7JD45</accession>
<dbReference type="RefSeq" id="WP_199384145.1">
    <property type="nucleotide sequence ID" value="NZ_JAEMHM010000008.1"/>
</dbReference>
<dbReference type="Pfam" id="PF07486">
    <property type="entry name" value="Hydrolase_2"/>
    <property type="match status" value="1"/>
</dbReference>
<feature type="signal peptide" evidence="1">
    <location>
        <begin position="1"/>
        <end position="21"/>
    </location>
</feature>
<proteinExistence type="predicted"/>
<protein>
    <submittedName>
        <fullName evidence="3">Cell wall hydrolase</fullName>
    </submittedName>
</protein>
<keyword evidence="1" id="KW-0732">Signal</keyword>
<keyword evidence="4" id="KW-1185">Reference proteome</keyword>
<feature type="domain" description="Cell wall hydrolase SleB" evidence="2">
    <location>
        <begin position="90"/>
        <end position="198"/>
    </location>
</feature>
<evidence type="ECO:0000259" key="2">
    <source>
        <dbReference type="Pfam" id="PF07486"/>
    </source>
</evidence>
<evidence type="ECO:0000313" key="3">
    <source>
        <dbReference type="EMBL" id="MBJ6725256.1"/>
    </source>
</evidence>
<evidence type="ECO:0000313" key="4">
    <source>
        <dbReference type="Proteomes" id="UP000636888"/>
    </source>
</evidence>
<evidence type="ECO:0000256" key="1">
    <source>
        <dbReference type="SAM" id="SignalP"/>
    </source>
</evidence>
<feature type="chain" id="PRO_5035148433" evidence="1">
    <location>
        <begin position="22"/>
        <end position="206"/>
    </location>
</feature>
<dbReference type="InterPro" id="IPR011105">
    <property type="entry name" value="Cell_wall_hydrolase_SleB"/>
</dbReference>